<dbReference type="SUPFAM" id="SSF53850">
    <property type="entry name" value="Periplasmic binding protein-like II"/>
    <property type="match status" value="1"/>
</dbReference>
<keyword evidence="3" id="KW-0472">Membrane</keyword>
<evidence type="ECO:0000256" key="7">
    <source>
        <dbReference type="SAM" id="SignalP"/>
    </source>
</evidence>
<evidence type="ECO:0000313" key="9">
    <source>
        <dbReference type="Proteomes" id="UP000789423"/>
    </source>
</evidence>
<dbReference type="PROSITE" id="PS51257">
    <property type="entry name" value="PROKAR_LIPOPROTEIN"/>
    <property type="match status" value="1"/>
</dbReference>
<feature type="chain" id="PRO_5046648668" description="Lipoprotein" evidence="7">
    <location>
        <begin position="19"/>
        <end position="270"/>
    </location>
</feature>
<dbReference type="PANTHER" id="PTHR30429">
    <property type="entry name" value="D-METHIONINE-BINDING LIPOPROTEIN METQ"/>
    <property type="match status" value="1"/>
</dbReference>
<comment type="similarity">
    <text evidence="6">Belongs to the nlpA lipoprotein family.</text>
</comment>
<keyword evidence="2 7" id="KW-0732">Signal</keyword>
<dbReference type="PANTHER" id="PTHR30429:SF0">
    <property type="entry name" value="METHIONINE-BINDING LIPOPROTEIN METQ"/>
    <property type="match status" value="1"/>
</dbReference>
<dbReference type="EMBL" id="CAKJTI010000006">
    <property type="protein sequence ID" value="CAG9612528.1"/>
    <property type="molecule type" value="Genomic_DNA"/>
</dbReference>
<evidence type="ECO:0000256" key="3">
    <source>
        <dbReference type="ARBA" id="ARBA00023136"/>
    </source>
</evidence>
<name>A0ABN7ZU73_9BACI</name>
<dbReference type="Proteomes" id="UP000789423">
    <property type="component" value="Unassembled WGS sequence"/>
</dbReference>
<evidence type="ECO:0000256" key="2">
    <source>
        <dbReference type="ARBA" id="ARBA00022729"/>
    </source>
</evidence>
<evidence type="ECO:0000256" key="5">
    <source>
        <dbReference type="ARBA" id="ARBA00023288"/>
    </source>
</evidence>
<dbReference type="InterPro" id="IPR004872">
    <property type="entry name" value="Lipoprotein_NlpA"/>
</dbReference>
<evidence type="ECO:0000256" key="1">
    <source>
        <dbReference type="ARBA" id="ARBA00004635"/>
    </source>
</evidence>
<keyword evidence="4" id="KW-0564">Palmitate</keyword>
<dbReference type="Gene3D" id="3.40.190.10">
    <property type="entry name" value="Periplasmic binding protein-like II"/>
    <property type="match status" value="2"/>
</dbReference>
<organism evidence="8 9">
    <name type="scientific">Bacillus rhizoplanae</name>
    <dbReference type="NCBI Taxonomy" id="2880966"/>
    <lineage>
        <taxon>Bacteria</taxon>
        <taxon>Bacillati</taxon>
        <taxon>Bacillota</taxon>
        <taxon>Bacilli</taxon>
        <taxon>Bacillales</taxon>
        <taxon>Bacillaceae</taxon>
        <taxon>Bacillus</taxon>
    </lineage>
</organism>
<evidence type="ECO:0000256" key="6">
    <source>
        <dbReference type="PIRNR" id="PIRNR002854"/>
    </source>
</evidence>
<dbReference type="Pfam" id="PF03180">
    <property type="entry name" value="Lipoprotein_9"/>
    <property type="match status" value="1"/>
</dbReference>
<proteinExistence type="inferred from homology"/>
<keyword evidence="9" id="KW-1185">Reference proteome</keyword>
<gene>
    <name evidence="8" type="primary">metQ</name>
    <name evidence="8" type="ORF">BACCIP111899_01705</name>
</gene>
<keyword evidence="5 6" id="KW-0449">Lipoprotein</keyword>
<evidence type="ECO:0000313" key="8">
    <source>
        <dbReference type="EMBL" id="CAG9612528.1"/>
    </source>
</evidence>
<sequence>MKKVLFSALLAVFVFALAACGGGGKDKKTLVVGASNVPHAVILEQAKPLLEKKGITLKIEKFQDYVLPNKALADKDLDANYFQHIPYLEKEIQEKGYNFVNAGKIHLEPMGIYSKKYKSLKDLPNGATVIMSNNVSERGRMLGLLQKGGVIKLKDGVDIVKATEKDIVENPKNLKFKTDVEPGLTPKLYENNEGDALFINSNYAIDAKLNPTKDAIAIEGSDSPYANIIAVRKGDENRKEIKELVEVLHSKEIHDFIKKEYKGAVLPVSE</sequence>
<dbReference type="RefSeq" id="WP_230574694.1">
    <property type="nucleotide sequence ID" value="NZ_CAKJTI010000006.1"/>
</dbReference>
<comment type="subcellular location">
    <subcellularLocation>
        <location evidence="1">Membrane</location>
        <topology evidence="1">Lipid-anchor</topology>
    </subcellularLocation>
</comment>
<protein>
    <recommendedName>
        <fullName evidence="6">Lipoprotein</fullName>
    </recommendedName>
</protein>
<reference evidence="8 9" key="1">
    <citation type="submission" date="2021-10" db="EMBL/GenBank/DDBJ databases">
        <authorList>
            <person name="Criscuolo A."/>
        </authorList>
    </citation>
    <scope>NUCLEOTIDE SEQUENCE [LARGE SCALE GENOMIC DNA]</scope>
    <source>
        <strain evidence="9">CIP 111899</strain>
    </source>
</reference>
<feature type="signal peptide" evidence="7">
    <location>
        <begin position="1"/>
        <end position="18"/>
    </location>
</feature>
<accession>A0ABN7ZU73</accession>
<evidence type="ECO:0000256" key="4">
    <source>
        <dbReference type="ARBA" id="ARBA00023139"/>
    </source>
</evidence>
<dbReference type="PIRSF" id="PIRSF002854">
    <property type="entry name" value="MetQ"/>
    <property type="match status" value="1"/>
</dbReference>
<comment type="caution">
    <text evidence="8">The sequence shown here is derived from an EMBL/GenBank/DDBJ whole genome shotgun (WGS) entry which is preliminary data.</text>
</comment>
<dbReference type="CDD" id="cd13597">
    <property type="entry name" value="PBP2_lipoprotein_Tp32"/>
    <property type="match status" value="1"/>
</dbReference>